<dbReference type="EMBL" id="BK015216">
    <property type="protein sequence ID" value="DAD96399.1"/>
    <property type="molecule type" value="Genomic_DNA"/>
</dbReference>
<sequence length="143" mass="16032">MMSKREQILQALFKKLQTLENIPVKRNETLPQVIPEAGIVMLRDGKQGEPEIILSPPICIFKHEAEVEVIVQAAKPEERDRKLDDVLEQLGVLLSSDVMLRGLTDYVYPKPPEIIDEYIEGAPTIKAAVIPVVLEYSSTNALL</sequence>
<organism evidence="1">
    <name type="scientific">Siphoviridae sp. ctpbe1</name>
    <dbReference type="NCBI Taxonomy" id="2826466"/>
    <lineage>
        <taxon>Viruses</taxon>
        <taxon>Duplodnaviria</taxon>
        <taxon>Heunggongvirae</taxon>
        <taxon>Uroviricota</taxon>
        <taxon>Caudoviricetes</taxon>
    </lineage>
</organism>
<reference evidence="1" key="1">
    <citation type="journal article" date="2021" name="Proc. Natl. Acad. Sci. U.S.A.">
        <title>A Catalog of Tens of Thousands of Viruses from Human Metagenomes Reveals Hidden Associations with Chronic Diseases.</title>
        <authorList>
            <person name="Tisza M.J."/>
            <person name="Buck C.B."/>
        </authorList>
    </citation>
    <scope>NUCLEOTIDE SEQUENCE</scope>
    <source>
        <strain evidence="1">Ctpbe1</strain>
    </source>
</reference>
<protein>
    <submittedName>
        <fullName evidence="1">Minor tail protein</fullName>
    </submittedName>
</protein>
<accession>A0A8S5NPV2</accession>
<evidence type="ECO:0000313" key="1">
    <source>
        <dbReference type="EMBL" id="DAD96399.1"/>
    </source>
</evidence>
<name>A0A8S5NPV2_9CAUD</name>
<proteinExistence type="predicted"/>